<dbReference type="SUPFAM" id="SSF103473">
    <property type="entry name" value="MFS general substrate transporter"/>
    <property type="match status" value="1"/>
</dbReference>
<feature type="transmembrane region" description="Helical" evidence="5">
    <location>
        <begin position="20"/>
        <end position="41"/>
    </location>
</feature>
<gene>
    <name evidence="6" type="ORF">ACHAWU_004113</name>
</gene>
<dbReference type="AlphaFoldDB" id="A0ABD3MQS5"/>
<evidence type="ECO:0000313" key="7">
    <source>
        <dbReference type="Proteomes" id="UP001530293"/>
    </source>
</evidence>
<name>A0ABD3MQS5_9STRA</name>
<sequence>MFDIIDNFLREHAPSWYRTPQVQTAVLGLVFFWVFAAYTTIQFYAASTYGSDLAADSVSAIYLTFTLTCLISPGIVNKWGCRRSMFYGVLGYASLVLVSLIYFLCGGTIWTRRLVVMGGAVLGCGASILWTAQGRLILQYASRAELETNVKPTDDGKKMSKSNSATQSGKLVGMFWAIFQCSSLVGGSISFLYYNNKPQGSTTLYALFLVFILIGALFTQTLLPPEILLMTPTTDTMNNVEDVEETSTELTPLTVNDNAKYASEALPIQTRFSDDLSNQSWTQESLGTLKLFFTQRMMFLFLLFFYTGFNQPYQQATFGNRFFTRRTIGVELIVFHLMEIIGAIVCGRLLDFESPTVTRRKRAIACLVAFIVINTTGNMLAAIQEYAAKQNGSAVAHDIADMSVVLPSLAFACWGFSDAQIQVFCYWLMADFFTSGSDHSRAVGCYKCAQSFGTSIGFYCIPTSRLSEVSQLTFSSLVFIAGTALAFSQLPPS</sequence>
<evidence type="ECO:0000256" key="4">
    <source>
        <dbReference type="ARBA" id="ARBA00023136"/>
    </source>
</evidence>
<comment type="subcellular location">
    <subcellularLocation>
        <location evidence="1">Membrane</location>
        <topology evidence="1">Multi-pass membrane protein</topology>
    </subcellularLocation>
</comment>
<feature type="transmembrane region" description="Helical" evidence="5">
    <location>
        <begin position="171"/>
        <end position="192"/>
    </location>
</feature>
<dbReference type="InterPro" id="IPR051617">
    <property type="entry name" value="UNC-93-like_regulator"/>
</dbReference>
<feature type="transmembrane region" description="Helical" evidence="5">
    <location>
        <begin position="330"/>
        <end position="350"/>
    </location>
</feature>
<feature type="transmembrane region" description="Helical" evidence="5">
    <location>
        <begin position="53"/>
        <end position="73"/>
    </location>
</feature>
<proteinExistence type="predicted"/>
<evidence type="ECO:0000256" key="1">
    <source>
        <dbReference type="ARBA" id="ARBA00004141"/>
    </source>
</evidence>
<evidence type="ECO:0000256" key="5">
    <source>
        <dbReference type="SAM" id="Phobius"/>
    </source>
</evidence>
<dbReference type="GO" id="GO:0016020">
    <property type="term" value="C:membrane"/>
    <property type="evidence" value="ECO:0007669"/>
    <property type="project" value="UniProtKB-SubCell"/>
</dbReference>
<dbReference type="InterPro" id="IPR036259">
    <property type="entry name" value="MFS_trans_sf"/>
</dbReference>
<keyword evidence="2 5" id="KW-0812">Transmembrane</keyword>
<feature type="transmembrane region" description="Helical" evidence="5">
    <location>
        <begin position="85"/>
        <end position="105"/>
    </location>
</feature>
<dbReference type="Proteomes" id="UP001530293">
    <property type="component" value="Unassembled WGS sequence"/>
</dbReference>
<keyword evidence="4 5" id="KW-0472">Membrane</keyword>
<protein>
    <submittedName>
        <fullName evidence="6">Uncharacterized protein</fullName>
    </submittedName>
</protein>
<feature type="transmembrane region" description="Helical" evidence="5">
    <location>
        <begin position="114"/>
        <end position="132"/>
    </location>
</feature>
<dbReference type="InterPro" id="IPR010291">
    <property type="entry name" value="Ion_channel_UNC-93"/>
</dbReference>
<evidence type="ECO:0000256" key="2">
    <source>
        <dbReference type="ARBA" id="ARBA00022692"/>
    </source>
</evidence>
<dbReference type="PANTHER" id="PTHR23294">
    <property type="entry name" value="ET TRANSLATION PRODUCT-RELATED"/>
    <property type="match status" value="1"/>
</dbReference>
<keyword evidence="3 5" id="KW-1133">Transmembrane helix</keyword>
<organism evidence="6 7">
    <name type="scientific">Discostella pseudostelligera</name>
    <dbReference type="NCBI Taxonomy" id="259834"/>
    <lineage>
        <taxon>Eukaryota</taxon>
        <taxon>Sar</taxon>
        <taxon>Stramenopiles</taxon>
        <taxon>Ochrophyta</taxon>
        <taxon>Bacillariophyta</taxon>
        <taxon>Coscinodiscophyceae</taxon>
        <taxon>Thalassiosirophycidae</taxon>
        <taxon>Stephanodiscales</taxon>
        <taxon>Stephanodiscaceae</taxon>
        <taxon>Discostella</taxon>
    </lineage>
</organism>
<reference evidence="6 7" key="1">
    <citation type="submission" date="2024-10" db="EMBL/GenBank/DDBJ databases">
        <title>Updated reference genomes for cyclostephanoid diatoms.</title>
        <authorList>
            <person name="Roberts W.R."/>
            <person name="Alverson A.J."/>
        </authorList>
    </citation>
    <scope>NUCLEOTIDE SEQUENCE [LARGE SCALE GENOMIC DNA]</scope>
    <source>
        <strain evidence="6 7">AJA232-27</strain>
    </source>
</reference>
<keyword evidence="7" id="KW-1185">Reference proteome</keyword>
<dbReference type="PANTHER" id="PTHR23294:SF59">
    <property type="entry name" value="UNC93-LIKE PROTEIN C922.05C"/>
    <property type="match status" value="1"/>
</dbReference>
<dbReference type="Gene3D" id="1.20.1250.20">
    <property type="entry name" value="MFS general substrate transporter like domains"/>
    <property type="match status" value="1"/>
</dbReference>
<evidence type="ECO:0000313" key="6">
    <source>
        <dbReference type="EMBL" id="KAL3764301.1"/>
    </source>
</evidence>
<feature type="transmembrane region" description="Helical" evidence="5">
    <location>
        <begin position="362"/>
        <end position="383"/>
    </location>
</feature>
<dbReference type="EMBL" id="JALLBG020000108">
    <property type="protein sequence ID" value="KAL3764301.1"/>
    <property type="molecule type" value="Genomic_DNA"/>
</dbReference>
<accession>A0ABD3MQS5</accession>
<comment type="caution">
    <text evidence="6">The sequence shown here is derived from an EMBL/GenBank/DDBJ whole genome shotgun (WGS) entry which is preliminary data.</text>
</comment>
<evidence type="ECO:0000256" key="3">
    <source>
        <dbReference type="ARBA" id="ARBA00022989"/>
    </source>
</evidence>
<feature type="transmembrane region" description="Helical" evidence="5">
    <location>
        <begin position="204"/>
        <end position="223"/>
    </location>
</feature>
<dbReference type="Pfam" id="PF05978">
    <property type="entry name" value="UNC-93"/>
    <property type="match status" value="2"/>
</dbReference>
<feature type="transmembrane region" description="Helical" evidence="5">
    <location>
        <begin position="291"/>
        <end position="309"/>
    </location>
</feature>